<dbReference type="InterPro" id="IPR004156">
    <property type="entry name" value="OATP"/>
</dbReference>
<name>A0A087TXL5_STEMI</name>
<evidence type="ECO:0000313" key="2">
    <source>
        <dbReference type="Proteomes" id="UP000054359"/>
    </source>
</evidence>
<dbReference type="EMBL" id="KK117217">
    <property type="protein sequence ID" value="KFM69854.1"/>
    <property type="molecule type" value="Genomic_DNA"/>
</dbReference>
<proteinExistence type="predicted"/>
<dbReference type="AlphaFoldDB" id="A0A087TXL5"/>
<gene>
    <name evidence="1" type="ORF">X975_24937</name>
</gene>
<dbReference type="GO" id="GO:0015347">
    <property type="term" value="F:sodium-independent organic anion transmembrane transporter activity"/>
    <property type="evidence" value="ECO:0007669"/>
    <property type="project" value="TreeGrafter"/>
</dbReference>
<accession>A0A087TXL5</accession>
<dbReference type="GO" id="GO:0043252">
    <property type="term" value="P:sodium-independent organic anion transport"/>
    <property type="evidence" value="ECO:0007669"/>
    <property type="project" value="TreeGrafter"/>
</dbReference>
<dbReference type="Pfam" id="PF03137">
    <property type="entry name" value="OATP"/>
    <property type="match status" value="1"/>
</dbReference>
<sequence>KCVHNDAGEITVGDATKNYCNFECRWLITFVVVLSLGKLLSSTARVANALVTLRCVDPEDKSLALGALSAVFSLLGKQRMVNSFTYFFDLISTKH</sequence>
<dbReference type="Proteomes" id="UP000054359">
    <property type="component" value="Unassembled WGS sequence"/>
</dbReference>
<protein>
    <submittedName>
        <fullName evidence="1">Uncharacterized protein</fullName>
    </submittedName>
</protein>
<dbReference type="PANTHER" id="PTHR11388:SF76">
    <property type="entry name" value="SOLUTE CARRIER ORGANIC ANION TRANSPORTER FAMILY MEMBER"/>
    <property type="match status" value="1"/>
</dbReference>
<dbReference type="OrthoDB" id="5062115at2759"/>
<feature type="non-terminal residue" evidence="1">
    <location>
        <position position="1"/>
    </location>
</feature>
<evidence type="ECO:0000313" key="1">
    <source>
        <dbReference type="EMBL" id="KFM69854.1"/>
    </source>
</evidence>
<organism evidence="1 2">
    <name type="scientific">Stegodyphus mimosarum</name>
    <name type="common">African social velvet spider</name>
    <dbReference type="NCBI Taxonomy" id="407821"/>
    <lineage>
        <taxon>Eukaryota</taxon>
        <taxon>Metazoa</taxon>
        <taxon>Ecdysozoa</taxon>
        <taxon>Arthropoda</taxon>
        <taxon>Chelicerata</taxon>
        <taxon>Arachnida</taxon>
        <taxon>Araneae</taxon>
        <taxon>Araneomorphae</taxon>
        <taxon>Entelegynae</taxon>
        <taxon>Eresoidea</taxon>
        <taxon>Eresidae</taxon>
        <taxon>Stegodyphus</taxon>
    </lineage>
</organism>
<dbReference type="PANTHER" id="PTHR11388">
    <property type="entry name" value="ORGANIC ANION TRANSPORTER"/>
    <property type="match status" value="1"/>
</dbReference>
<feature type="non-terminal residue" evidence="1">
    <location>
        <position position="95"/>
    </location>
</feature>
<keyword evidence="2" id="KW-1185">Reference proteome</keyword>
<reference evidence="1 2" key="1">
    <citation type="submission" date="2013-11" db="EMBL/GenBank/DDBJ databases">
        <title>Genome sequencing of Stegodyphus mimosarum.</title>
        <authorList>
            <person name="Bechsgaard J."/>
        </authorList>
    </citation>
    <scope>NUCLEOTIDE SEQUENCE [LARGE SCALE GENOMIC DNA]</scope>
</reference>
<dbReference type="GO" id="GO:0016323">
    <property type="term" value="C:basolateral plasma membrane"/>
    <property type="evidence" value="ECO:0007669"/>
    <property type="project" value="TreeGrafter"/>
</dbReference>